<dbReference type="EMBL" id="GBXM01014001">
    <property type="protein sequence ID" value="JAH94576.1"/>
    <property type="molecule type" value="Transcribed_RNA"/>
</dbReference>
<reference evidence="1" key="1">
    <citation type="submission" date="2014-11" db="EMBL/GenBank/DDBJ databases">
        <authorList>
            <person name="Amaro Gonzalez C."/>
        </authorList>
    </citation>
    <scope>NUCLEOTIDE SEQUENCE</scope>
</reference>
<accession>A0A0E9WWH5</accession>
<sequence length="33" mass="3701">MLNVEVSKNQIAINGSSLIRRQTGHAARRMDFS</sequence>
<reference evidence="1" key="2">
    <citation type="journal article" date="2015" name="Fish Shellfish Immunol.">
        <title>Early steps in the European eel (Anguilla anguilla)-Vibrio vulnificus interaction in the gills: Role of the RtxA13 toxin.</title>
        <authorList>
            <person name="Callol A."/>
            <person name="Pajuelo D."/>
            <person name="Ebbesson L."/>
            <person name="Teles M."/>
            <person name="MacKenzie S."/>
            <person name="Amaro C."/>
        </authorList>
    </citation>
    <scope>NUCLEOTIDE SEQUENCE</scope>
</reference>
<evidence type="ECO:0000313" key="1">
    <source>
        <dbReference type="EMBL" id="JAH94576.1"/>
    </source>
</evidence>
<proteinExistence type="predicted"/>
<protein>
    <submittedName>
        <fullName evidence="1">Uncharacterized protein</fullName>
    </submittedName>
</protein>
<name>A0A0E9WWH5_ANGAN</name>
<dbReference type="AlphaFoldDB" id="A0A0E9WWH5"/>
<organism evidence="1">
    <name type="scientific">Anguilla anguilla</name>
    <name type="common">European freshwater eel</name>
    <name type="synonym">Muraena anguilla</name>
    <dbReference type="NCBI Taxonomy" id="7936"/>
    <lineage>
        <taxon>Eukaryota</taxon>
        <taxon>Metazoa</taxon>
        <taxon>Chordata</taxon>
        <taxon>Craniata</taxon>
        <taxon>Vertebrata</taxon>
        <taxon>Euteleostomi</taxon>
        <taxon>Actinopterygii</taxon>
        <taxon>Neopterygii</taxon>
        <taxon>Teleostei</taxon>
        <taxon>Anguilliformes</taxon>
        <taxon>Anguillidae</taxon>
        <taxon>Anguilla</taxon>
    </lineage>
</organism>